<accession>A0A0C9QFC4</accession>
<keyword evidence="1" id="KW-1133">Transmembrane helix</keyword>
<feature type="transmembrane region" description="Helical" evidence="1">
    <location>
        <begin position="201"/>
        <end position="221"/>
    </location>
</feature>
<evidence type="ECO:0000313" key="2">
    <source>
        <dbReference type="EMBL" id="GAN37263.1"/>
    </source>
</evidence>
<keyword evidence="1" id="KW-0812">Transmembrane</keyword>
<dbReference type="InterPro" id="IPR010380">
    <property type="entry name" value="DUF975"/>
</dbReference>
<dbReference type="EMBL" id="BAYM01000101">
    <property type="protein sequence ID" value="GAN37263.1"/>
    <property type="molecule type" value="Genomic_DNA"/>
</dbReference>
<name>A0A0C9QFC4_LACPA</name>
<dbReference type="PANTHER" id="PTHR40076">
    <property type="entry name" value="MEMBRANE PROTEIN-RELATED"/>
    <property type="match status" value="1"/>
</dbReference>
<reference evidence="3" key="1">
    <citation type="submission" date="2014-05" db="EMBL/GenBank/DDBJ databases">
        <title>Whole genome sequencing of Lactobacillus casei NRIC0644.</title>
        <authorList>
            <person name="Atarashi H."/>
            <person name="Yoshida Y."/>
            <person name="Fujimura S."/>
            <person name="Tanaka N."/>
            <person name="Shiwa Y."/>
            <person name="Yoshikawa H."/>
            <person name="Okada S."/>
            <person name="Nakagawa J."/>
        </authorList>
    </citation>
    <scope>NUCLEOTIDE SEQUENCE [LARGE SCALE GENOMIC DNA]</scope>
    <source>
        <strain evidence="3">NRIC0644</strain>
    </source>
</reference>
<gene>
    <name evidence="2" type="ORF">LC0644_1852</name>
</gene>
<dbReference type="Proteomes" id="UP000032552">
    <property type="component" value="Unassembled WGS sequence"/>
</dbReference>
<protein>
    <submittedName>
        <fullName evidence="2">Integral membrane protein</fullName>
    </submittedName>
</protein>
<sequence length="252" mass="28972">MEARALTEHLMTYRQLKQKAKGQLKEGTNRRDLMLAYLLPSLIQAAVAIITYLMVFALIQKFGIDKALTDPDGFQNYLQSGNRTGSMNTIQSLVNTMLIQGVNFGVLDLVRRKERVQPLHALLGLFNGQWFWGAISLWIFMYFLTLMGLSFFLIPGILLALGWRQAFWVFKDGHETNQRFSSISALIGSWRLMRGFKGDLLGLYVSMIGWYLLENITFHLFDWAINPYLQLVHANYYENRRAYKIAAQAAQS</sequence>
<dbReference type="PANTHER" id="PTHR40076:SF1">
    <property type="entry name" value="MEMBRANE PROTEIN"/>
    <property type="match status" value="1"/>
</dbReference>
<feature type="transmembrane region" description="Helical" evidence="1">
    <location>
        <begin position="34"/>
        <end position="59"/>
    </location>
</feature>
<organism evidence="2 3">
    <name type="scientific">Lacticaseibacillus paracasei NRIC 0644</name>
    <dbReference type="NCBI Taxonomy" id="1435038"/>
    <lineage>
        <taxon>Bacteria</taxon>
        <taxon>Bacillati</taxon>
        <taxon>Bacillota</taxon>
        <taxon>Bacilli</taxon>
        <taxon>Lactobacillales</taxon>
        <taxon>Lactobacillaceae</taxon>
        <taxon>Lacticaseibacillus</taxon>
    </lineage>
</organism>
<comment type="caution">
    <text evidence="2">The sequence shown here is derived from an EMBL/GenBank/DDBJ whole genome shotgun (WGS) entry which is preliminary data.</text>
</comment>
<feature type="transmembrane region" description="Helical" evidence="1">
    <location>
        <begin position="149"/>
        <end position="170"/>
    </location>
</feature>
<evidence type="ECO:0000313" key="3">
    <source>
        <dbReference type="Proteomes" id="UP000032552"/>
    </source>
</evidence>
<keyword evidence="1" id="KW-0472">Membrane</keyword>
<proteinExistence type="predicted"/>
<dbReference type="AlphaFoldDB" id="A0A0C9QFC4"/>
<evidence type="ECO:0000256" key="1">
    <source>
        <dbReference type="SAM" id="Phobius"/>
    </source>
</evidence>